<dbReference type="Proteomes" id="UP000789525">
    <property type="component" value="Unassembled WGS sequence"/>
</dbReference>
<name>A0ACA9RAU0_9GLOM</name>
<accession>A0ACA9RAU0</accession>
<organism evidence="1 2">
    <name type="scientific">Acaulospora colombiana</name>
    <dbReference type="NCBI Taxonomy" id="27376"/>
    <lineage>
        <taxon>Eukaryota</taxon>
        <taxon>Fungi</taxon>
        <taxon>Fungi incertae sedis</taxon>
        <taxon>Mucoromycota</taxon>
        <taxon>Glomeromycotina</taxon>
        <taxon>Glomeromycetes</taxon>
        <taxon>Diversisporales</taxon>
        <taxon>Acaulosporaceae</taxon>
        <taxon>Acaulospora</taxon>
    </lineage>
</organism>
<keyword evidence="2" id="KW-1185">Reference proteome</keyword>
<sequence length="101" mass="11586">YTSCWCEENVYLLGKHFAQSIPNFKEEWSAYNTSVLVGLPPSPNQVFLCQARHSTNPNLLRDNFGVIWDYHVILLLKSLKSPGATYIYDFDSRLPLGSLFE</sequence>
<reference evidence="1" key="1">
    <citation type="submission" date="2021-06" db="EMBL/GenBank/DDBJ databases">
        <authorList>
            <person name="Kallberg Y."/>
            <person name="Tangrot J."/>
            <person name="Rosling A."/>
        </authorList>
    </citation>
    <scope>NUCLEOTIDE SEQUENCE</scope>
    <source>
        <strain evidence="1">CL356</strain>
    </source>
</reference>
<gene>
    <name evidence="1" type="ORF">ACOLOM_LOCUS14481</name>
</gene>
<evidence type="ECO:0000313" key="1">
    <source>
        <dbReference type="EMBL" id="CAG8784521.1"/>
    </source>
</evidence>
<dbReference type="EMBL" id="CAJVPT010074697">
    <property type="protein sequence ID" value="CAG8784521.1"/>
    <property type="molecule type" value="Genomic_DNA"/>
</dbReference>
<feature type="non-terminal residue" evidence="1">
    <location>
        <position position="101"/>
    </location>
</feature>
<comment type="caution">
    <text evidence="1">The sequence shown here is derived from an EMBL/GenBank/DDBJ whole genome shotgun (WGS) entry which is preliminary data.</text>
</comment>
<evidence type="ECO:0000313" key="2">
    <source>
        <dbReference type="Proteomes" id="UP000789525"/>
    </source>
</evidence>
<proteinExistence type="predicted"/>
<feature type="non-terminal residue" evidence="1">
    <location>
        <position position="1"/>
    </location>
</feature>
<protein>
    <submittedName>
        <fullName evidence="1">9642_t:CDS:1</fullName>
    </submittedName>
</protein>